<dbReference type="GO" id="GO:0005524">
    <property type="term" value="F:ATP binding"/>
    <property type="evidence" value="ECO:0007669"/>
    <property type="project" value="UniProtKB-UniRule"/>
</dbReference>
<dbReference type="AlphaFoldDB" id="A0A3N4P948"/>
<dbReference type="PANTHER" id="PTHR43585">
    <property type="entry name" value="FUMIPYRROLE BIOSYNTHESIS PROTEIN C"/>
    <property type="match status" value="1"/>
</dbReference>
<dbReference type="EMBL" id="RMVG01000001">
    <property type="protein sequence ID" value="RPE04695.1"/>
    <property type="molecule type" value="Genomic_DNA"/>
</dbReference>
<comment type="caution">
    <text evidence="6">The sequence shown here is derived from an EMBL/GenBank/DDBJ whole genome shotgun (WGS) entry which is preliminary data.</text>
</comment>
<dbReference type="InterPro" id="IPR052032">
    <property type="entry name" value="ATP-dep_AA_Ligase"/>
</dbReference>
<evidence type="ECO:0000313" key="7">
    <source>
        <dbReference type="Proteomes" id="UP000281332"/>
    </source>
</evidence>
<dbReference type="Proteomes" id="UP000281332">
    <property type="component" value="Unassembled WGS sequence"/>
</dbReference>
<name>A0A3N4P948_9GAMM</name>
<evidence type="ECO:0000313" key="6">
    <source>
        <dbReference type="EMBL" id="RPE04695.1"/>
    </source>
</evidence>
<gene>
    <name evidence="6" type="ORF">BBB56_02350</name>
</gene>
<dbReference type="GO" id="GO:0016874">
    <property type="term" value="F:ligase activity"/>
    <property type="evidence" value="ECO:0007669"/>
    <property type="project" value="UniProtKB-KW"/>
</dbReference>
<accession>A0A3N4P948</accession>
<sequence>MKKVICIVDAYSTGAALVPFFKQAGWFCIHVQSCPEIPDEYLPTFVPESFDLLLAPVSGHLDGFNAILGQLEAARPHYIIPGTETGVELADYLSSRLGTPGNSWKTSRLRRDKFAMQDALRQGGLASIPQCITSQLDEALSWAEARQQWPVVVKPVDSAGADSVRFCSGRDELAQAFDQILGKRNKLGLINTHVLLQERLHGQQFIVNAVSMNGEHLITEIWSDDKLLVSEASLICEKEILLPYQGEIQQRLIAYMKQALTLLGVNEGPSHSEIMWTEAGPVLIETAARMQGTIMHDAVITALGYSHVTLTAERYLTPEKFAQRLSQEYVRKAHLFCVTLASKFEGVVVKNRCEELIHHLPSYFGMMHTPEAGERIYRTRDLFTNPGIIYLCHNSEEQIISDYKMIRQLENDGLLFELA</sequence>
<evidence type="ECO:0000256" key="1">
    <source>
        <dbReference type="ARBA" id="ARBA00022598"/>
    </source>
</evidence>
<evidence type="ECO:0000259" key="5">
    <source>
        <dbReference type="PROSITE" id="PS50975"/>
    </source>
</evidence>
<dbReference type="InterPro" id="IPR011761">
    <property type="entry name" value="ATP-grasp"/>
</dbReference>
<proteinExistence type="predicted"/>
<dbReference type="SUPFAM" id="SSF56059">
    <property type="entry name" value="Glutathione synthetase ATP-binding domain-like"/>
    <property type="match status" value="1"/>
</dbReference>
<protein>
    <submittedName>
        <fullName evidence="6">ATP-grasp domain-containing protein</fullName>
    </submittedName>
</protein>
<evidence type="ECO:0000256" key="2">
    <source>
        <dbReference type="ARBA" id="ARBA00022741"/>
    </source>
</evidence>
<dbReference type="RefSeq" id="WP_123798413.1">
    <property type="nucleotide sequence ID" value="NZ_RMVG01000001.1"/>
</dbReference>
<evidence type="ECO:0000256" key="4">
    <source>
        <dbReference type="PROSITE-ProRule" id="PRU00409"/>
    </source>
</evidence>
<organism evidence="6 7">
    <name type="scientific">Candidatus Pantoea deserta</name>
    <dbReference type="NCBI Taxonomy" id="1869313"/>
    <lineage>
        <taxon>Bacteria</taxon>
        <taxon>Pseudomonadati</taxon>
        <taxon>Pseudomonadota</taxon>
        <taxon>Gammaproteobacteria</taxon>
        <taxon>Enterobacterales</taxon>
        <taxon>Erwiniaceae</taxon>
        <taxon>Pantoea</taxon>
    </lineage>
</organism>
<evidence type="ECO:0000256" key="3">
    <source>
        <dbReference type="ARBA" id="ARBA00022840"/>
    </source>
</evidence>
<feature type="domain" description="ATP-grasp" evidence="5">
    <location>
        <begin position="117"/>
        <end position="316"/>
    </location>
</feature>
<keyword evidence="7" id="KW-1185">Reference proteome</keyword>
<dbReference type="Pfam" id="PF13535">
    <property type="entry name" value="ATP-grasp_4"/>
    <property type="match status" value="1"/>
</dbReference>
<dbReference type="PROSITE" id="PS50975">
    <property type="entry name" value="ATP_GRASP"/>
    <property type="match status" value="1"/>
</dbReference>
<dbReference type="PANTHER" id="PTHR43585:SF2">
    <property type="entry name" value="ATP-GRASP ENZYME FSQD"/>
    <property type="match status" value="1"/>
</dbReference>
<keyword evidence="2 4" id="KW-0547">Nucleotide-binding</keyword>
<dbReference type="NCBIfam" id="NF005543">
    <property type="entry name" value="PRK07206.1"/>
    <property type="match status" value="1"/>
</dbReference>
<reference evidence="6 7" key="1">
    <citation type="submission" date="2018-11" db="EMBL/GenBank/DDBJ databases">
        <title>Whole genome sequencing of Pantoea sp. RIT388.</title>
        <authorList>
            <person name="Gan H.M."/>
            <person name="Hudson A.O."/>
        </authorList>
    </citation>
    <scope>NUCLEOTIDE SEQUENCE [LARGE SCALE GENOMIC DNA]</scope>
    <source>
        <strain evidence="6 7">RIT388</strain>
    </source>
</reference>
<keyword evidence="3 4" id="KW-0067">ATP-binding</keyword>
<dbReference type="GO" id="GO:0046872">
    <property type="term" value="F:metal ion binding"/>
    <property type="evidence" value="ECO:0007669"/>
    <property type="project" value="InterPro"/>
</dbReference>
<dbReference type="OrthoDB" id="24041at2"/>
<dbReference type="Gene3D" id="3.30.470.20">
    <property type="entry name" value="ATP-grasp fold, B domain"/>
    <property type="match status" value="1"/>
</dbReference>
<keyword evidence="1" id="KW-0436">Ligase</keyword>